<evidence type="ECO:0000313" key="3">
    <source>
        <dbReference type="Proteomes" id="UP000008177"/>
    </source>
</evidence>
<evidence type="ECO:0000313" key="2">
    <source>
        <dbReference type="EMBL" id="CCD46991.1"/>
    </source>
</evidence>
<feature type="region of interest" description="Disordered" evidence="1">
    <location>
        <begin position="38"/>
        <end position="57"/>
    </location>
</feature>
<evidence type="ECO:0000256" key="1">
    <source>
        <dbReference type="SAM" id="MobiDB-lite"/>
    </source>
</evidence>
<dbReference type="EMBL" id="FQ790285">
    <property type="protein sequence ID" value="CCD46991.1"/>
    <property type="molecule type" value="Genomic_DNA"/>
</dbReference>
<proteinExistence type="predicted"/>
<name>G2Y2V1_BOTF4</name>
<protein>
    <submittedName>
        <fullName evidence="2">Uncharacterized protein</fullName>
    </submittedName>
</protein>
<dbReference type="Proteomes" id="UP000008177">
    <property type="component" value="Unplaced contigs"/>
</dbReference>
<dbReference type="HOGENOM" id="CLU_2996278_0_0_1"/>
<organism evidence="2 3">
    <name type="scientific">Botryotinia fuckeliana (strain T4)</name>
    <name type="common">Noble rot fungus</name>
    <name type="synonym">Botrytis cinerea</name>
    <dbReference type="NCBI Taxonomy" id="999810"/>
    <lineage>
        <taxon>Eukaryota</taxon>
        <taxon>Fungi</taxon>
        <taxon>Dikarya</taxon>
        <taxon>Ascomycota</taxon>
        <taxon>Pezizomycotina</taxon>
        <taxon>Leotiomycetes</taxon>
        <taxon>Helotiales</taxon>
        <taxon>Sclerotiniaceae</taxon>
        <taxon>Botrytis</taxon>
    </lineage>
</organism>
<dbReference type="AlphaFoldDB" id="G2Y2V1"/>
<accession>G2Y2V1</accession>
<dbReference type="InParanoid" id="G2Y2V1"/>
<sequence>MAQSEVASDKDIVMCRTAAFVGIDIFCGSGESIVEDKVPKTPRAKEKAKKTNSGTGN</sequence>
<gene>
    <name evidence="2" type="ORF">BofuT4_uP038930.1</name>
</gene>
<reference evidence="3" key="1">
    <citation type="journal article" date="2011" name="PLoS Genet.">
        <title>Genomic analysis of the necrotrophic fungal pathogens Sclerotinia sclerotiorum and Botrytis cinerea.</title>
        <authorList>
            <person name="Amselem J."/>
            <person name="Cuomo C.A."/>
            <person name="van Kan J.A."/>
            <person name="Viaud M."/>
            <person name="Benito E.P."/>
            <person name="Couloux A."/>
            <person name="Coutinho P.M."/>
            <person name="de Vries R.P."/>
            <person name="Dyer P.S."/>
            <person name="Fillinger S."/>
            <person name="Fournier E."/>
            <person name="Gout L."/>
            <person name="Hahn M."/>
            <person name="Kohn L."/>
            <person name="Lapalu N."/>
            <person name="Plummer K.M."/>
            <person name="Pradier J.M."/>
            <person name="Quevillon E."/>
            <person name="Sharon A."/>
            <person name="Simon A."/>
            <person name="ten Have A."/>
            <person name="Tudzynski B."/>
            <person name="Tudzynski P."/>
            <person name="Wincker P."/>
            <person name="Andrew M."/>
            <person name="Anthouard V."/>
            <person name="Beever R.E."/>
            <person name="Beffa R."/>
            <person name="Benoit I."/>
            <person name="Bouzid O."/>
            <person name="Brault B."/>
            <person name="Chen Z."/>
            <person name="Choquer M."/>
            <person name="Collemare J."/>
            <person name="Cotton P."/>
            <person name="Danchin E.G."/>
            <person name="Da Silva C."/>
            <person name="Gautier A."/>
            <person name="Giraud C."/>
            <person name="Giraud T."/>
            <person name="Gonzalez C."/>
            <person name="Grossetete S."/>
            <person name="Guldener U."/>
            <person name="Henrissat B."/>
            <person name="Howlett B.J."/>
            <person name="Kodira C."/>
            <person name="Kretschmer M."/>
            <person name="Lappartient A."/>
            <person name="Leroch M."/>
            <person name="Levis C."/>
            <person name="Mauceli E."/>
            <person name="Neuveglise C."/>
            <person name="Oeser B."/>
            <person name="Pearson M."/>
            <person name="Poulain J."/>
            <person name="Poussereau N."/>
            <person name="Quesneville H."/>
            <person name="Rascle C."/>
            <person name="Schumacher J."/>
            <person name="Segurens B."/>
            <person name="Sexton A."/>
            <person name="Silva E."/>
            <person name="Sirven C."/>
            <person name="Soanes D.M."/>
            <person name="Talbot N.J."/>
            <person name="Templeton M."/>
            <person name="Yandava C."/>
            <person name="Yarden O."/>
            <person name="Zeng Q."/>
            <person name="Rollins J.A."/>
            <person name="Lebrun M.H."/>
            <person name="Dickman M."/>
        </authorList>
    </citation>
    <scope>NUCLEOTIDE SEQUENCE [LARGE SCALE GENOMIC DNA]</scope>
    <source>
        <strain evidence="3">T4</strain>
    </source>
</reference>